<evidence type="ECO:0000313" key="3">
    <source>
        <dbReference type="Proteomes" id="UP001054945"/>
    </source>
</evidence>
<dbReference type="Proteomes" id="UP001054945">
    <property type="component" value="Unassembled WGS sequence"/>
</dbReference>
<feature type="non-terminal residue" evidence="2">
    <location>
        <position position="38"/>
    </location>
</feature>
<accession>A0AAV4VW40</accession>
<proteinExistence type="predicted"/>
<organism evidence="2 3">
    <name type="scientific">Caerostris extrusa</name>
    <name type="common">Bark spider</name>
    <name type="synonym">Caerostris bankana</name>
    <dbReference type="NCBI Taxonomy" id="172846"/>
    <lineage>
        <taxon>Eukaryota</taxon>
        <taxon>Metazoa</taxon>
        <taxon>Ecdysozoa</taxon>
        <taxon>Arthropoda</taxon>
        <taxon>Chelicerata</taxon>
        <taxon>Arachnida</taxon>
        <taxon>Araneae</taxon>
        <taxon>Araneomorphae</taxon>
        <taxon>Entelegynae</taxon>
        <taxon>Araneoidea</taxon>
        <taxon>Araneidae</taxon>
        <taxon>Caerostris</taxon>
    </lineage>
</organism>
<comment type="caution">
    <text evidence="2">The sequence shown here is derived from an EMBL/GenBank/DDBJ whole genome shotgun (WGS) entry which is preliminary data.</text>
</comment>
<dbReference type="EMBL" id="BPLR01015244">
    <property type="protein sequence ID" value="GIY74661.1"/>
    <property type="molecule type" value="Genomic_DNA"/>
</dbReference>
<feature type="region of interest" description="Disordered" evidence="1">
    <location>
        <begin position="1"/>
        <end position="38"/>
    </location>
</feature>
<dbReference type="AlphaFoldDB" id="A0AAV4VW40"/>
<evidence type="ECO:0000313" key="2">
    <source>
        <dbReference type="EMBL" id="GIY74661.1"/>
    </source>
</evidence>
<protein>
    <submittedName>
        <fullName evidence="2">Uncharacterized protein</fullName>
    </submittedName>
</protein>
<name>A0AAV4VW40_CAEEX</name>
<sequence length="38" mass="3919">MPEVPGNKAPAPVSNPAPTTAKKNAARQPRVLPSPVTQ</sequence>
<gene>
    <name evidence="2" type="ORF">CEXT_267501</name>
</gene>
<reference evidence="2 3" key="1">
    <citation type="submission" date="2021-06" db="EMBL/GenBank/DDBJ databases">
        <title>Caerostris extrusa draft genome.</title>
        <authorList>
            <person name="Kono N."/>
            <person name="Arakawa K."/>
        </authorList>
    </citation>
    <scope>NUCLEOTIDE SEQUENCE [LARGE SCALE GENOMIC DNA]</scope>
</reference>
<keyword evidence="3" id="KW-1185">Reference proteome</keyword>
<evidence type="ECO:0000256" key="1">
    <source>
        <dbReference type="SAM" id="MobiDB-lite"/>
    </source>
</evidence>